<proteinExistence type="predicted"/>
<keyword evidence="3" id="KW-1185">Reference proteome</keyword>
<reference evidence="3" key="1">
    <citation type="submission" date="2017-02" db="EMBL/GenBank/DDBJ databases">
        <authorList>
            <person name="Varghese N."/>
            <person name="Submissions S."/>
        </authorList>
    </citation>
    <scope>NUCLEOTIDE SEQUENCE [LARGE SCALE GENOMIC DNA]</scope>
    <source>
        <strain evidence="3">DSM 22224</strain>
    </source>
</reference>
<evidence type="ECO:0000256" key="1">
    <source>
        <dbReference type="SAM" id="Phobius"/>
    </source>
</evidence>
<organism evidence="2 3">
    <name type="scientific">Chitinophaga eiseniae</name>
    <dbReference type="NCBI Taxonomy" id="634771"/>
    <lineage>
        <taxon>Bacteria</taxon>
        <taxon>Pseudomonadati</taxon>
        <taxon>Bacteroidota</taxon>
        <taxon>Chitinophagia</taxon>
        <taxon>Chitinophagales</taxon>
        <taxon>Chitinophagaceae</taxon>
        <taxon>Chitinophaga</taxon>
    </lineage>
</organism>
<dbReference type="EMBL" id="FUWZ01000003">
    <property type="protein sequence ID" value="SKA32335.1"/>
    <property type="molecule type" value="Genomic_DNA"/>
</dbReference>
<evidence type="ECO:0000313" key="2">
    <source>
        <dbReference type="EMBL" id="SKA32335.1"/>
    </source>
</evidence>
<feature type="transmembrane region" description="Helical" evidence="1">
    <location>
        <begin position="56"/>
        <end position="77"/>
    </location>
</feature>
<protein>
    <submittedName>
        <fullName evidence="2">Uncharacterized protein</fullName>
    </submittedName>
</protein>
<keyword evidence="1" id="KW-1133">Transmembrane helix</keyword>
<keyword evidence="1" id="KW-0472">Membrane</keyword>
<sequence length="155" mass="18395">MQLFLYFCGLINLNPTHSMSQADKDAPVYSIPLSYRKMENLHIVFWLLKDISWCMIWKPLGVAMIFPTLIISLVIAWRTRQFMSELCHNVAISLWISANSYWMISEFFHFDAHVIWGEITYKHVALVPFVSGLLILAYYYLWYHPRHKETEEIMS</sequence>
<accession>A0A1T4SVN3</accession>
<name>A0A1T4SVN3_9BACT</name>
<feature type="transmembrane region" description="Helical" evidence="1">
    <location>
        <begin position="124"/>
        <end position="142"/>
    </location>
</feature>
<gene>
    <name evidence="2" type="ORF">SAMN04488128_103642</name>
</gene>
<keyword evidence="1" id="KW-0812">Transmembrane</keyword>
<dbReference type="AlphaFoldDB" id="A0A1T4SVN3"/>
<dbReference type="Proteomes" id="UP000190367">
    <property type="component" value="Unassembled WGS sequence"/>
</dbReference>
<feature type="transmembrane region" description="Helical" evidence="1">
    <location>
        <begin position="86"/>
        <end position="104"/>
    </location>
</feature>
<dbReference type="STRING" id="634771.SAMN04488128_103642"/>
<evidence type="ECO:0000313" key="3">
    <source>
        <dbReference type="Proteomes" id="UP000190367"/>
    </source>
</evidence>